<name>A0A7G5ECN7_9BURK</name>
<evidence type="ECO:0000313" key="1">
    <source>
        <dbReference type="EMBL" id="QMV71762.1"/>
    </source>
</evidence>
<dbReference type="KEGG" id="cpis:HS961_02315"/>
<organism evidence="1 2">
    <name type="scientific">Comamonas piscis</name>
    <dbReference type="NCBI Taxonomy" id="1562974"/>
    <lineage>
        <taxon>Bacteria</taxon>
        <taxon>Pseudomonadati</taxon>
        <taxon>Pseudomonadota</taxon>
        <taxon>Betaproteobacteria</taxon>
        <taxon>Burkholderiales</taxon>
        <taxon>Comamonadaceae</taxon>
        <taxon>Comamonas</taxon>
    </lineage>
</organism>
<dbReference type="InterPro" id="IPR036567">
    <property type="entry name" value="RHF-like"/>
</dbReference>
<dbReference type="RefSeq" id="WP_182326195.1">
    <property type="nucleotide sequence ID" value="NZ_CP058554.1"/>
</dbReference>
<keyword evidence="2" id="KW-1185">Reference proteome</keyword>
<dbReference type="Pfam" id="PF02482">
    <property type="entry name" value="Ribosomal_S30AE"/>
    <property type="match status" value="1"/>
</dbReference>
<dbReference type="EMBL" id="CP058554">
    <property type="protein sequence ID" value="QMV71762.1"/>
    <property type="molecule type" value="Genomic_DNA"/>
</dbReference>
<evidence type="ECO:0000313" key="2">
    <source>
        <dbReference type="Proteomes" id="UP000515240"/>
    </source>
</evidence>
<proteinExistence type="predicted"/>
<dbReference type="AlphaFoldDB" id="A0A7G5ECN7"/>
<dbReference type="SUPFAM" id="SSF69754">
    <property type="entry name" value="Ribosome binding protein Y (YfiA homologue)"/>
    <property type="match status" value="1"/>
</dbReference>
<protein>
    <submittedName>
        <fullName evidence="1">HPF/RaiA family ribosome-associated protein</fullName>
    </submittedName>
</protein>
<dbReference type="InterPro" id="IPR003489">
    <property type="entry name" value="RHF/RaiA"/>
</dbReference>
<accession>A0A7G5ECN7</accession>
<dbReference type="Gene3D" id="3.30.160.100">
    <property type="entry name" value="Ribosome hibernation promotion factor-like"/>
    <property type="match status" value="1"/>
</dbReference>
<dbReference type="Proteomes" id="UP000515240">
    <property type="component" value="Chromosome"/>
</dbReference>
<sequence>MQVQVHAGDNVQGGDSLSQWAQTEVQNKLSRFREYVTRVEVYLTDVDALKNGGKGKRCVMETRATGRQPLAVNAEAEKVAEAFNAALEKLHRALDTDVAKMRDKSNRETIRTATDEDAEA</sequence>
<reference evidence="1 2" key="1">
    <citation type="journal article" date="2020" name="G3 (Bethesda)">
        <title>CeMbio - The Caenorhabditis elegans Microbiome Resource.</title>
        <authorList>
            <person name="Dirksen P."/>
            <person name="Assie A."/>
            <person name="Zimmermann J."/>
            <person name="Zhang F."/>
            <person name="Tietje A.M."/>
            <person name="Marsh S.A."/>
            <person name="Felix M.A."/>
            <person name="Shapira M."/>
            <person name="Kaleta C."/>
            <person name="Schulenburg H."/>
            <person name="Samuel B."/>
        </authorList>
    </citation>
    <scope>NUCLEOTIDE SEQUENCE [LARGE SCALE GENOMIC DNA]</scope>
    <source>
        <strain evidence="1 2">BIGb0172</strain>
    </source>
</reference>
<gene>
    <name evidence="1" type="ORF">HS961_02315</name>
</gene>